<dbReference type="FunFam" id="3.30.450.20:FF:000099">
    <property type="entry name" value="Sensory box sensor histidine kinase"/>
    <property type="match status" value="1"/>
</dbReference>
<dbReference type="InterPro" id="IPR001610">
    <property type="entry name" value="PAC"/>
</dbReference>
<name>A0A917DEV9_9SPHN</name>
<dbReference type="Pfam" id="PF07536">
    <property type="entry name" value="HWE_HK"/>
    <property type="match status" value="1"/>
</dbReference>
<evidence type="ECO:0000259" key="16">
    <source>
        <dbReference type="PROSITE" id="PS50112"/>
    </source>
</evidence>
<organism evidence="18 19">
    <name type="scientific">Croceicoccus pelagius</name>
    <dbReference type="NCBI Taxonomy" id="1703341"/>
    <lineage>
        <taxon>Bacteria</taxon>
        <taxon>Pseudomonadati</taxon>
        <taxon>Pseudomonadota</taxon>
        <taxon>Alphaproteobacteria</taxon>
        <taxon>Sphingomonadales</taxon>
        <taxon>Erythrobacteraceae</taxon>
        <taxon>Croceicoccus</taxon>
    </lineage>
</organism>
<comment type="caution">
    <text evidence="18">The sequence shown here is derived from an EMBL/GenBank/DDBJ whole genome shotgun (WGS) entry which is preliminary data.</text>
</comment>
<keyword evidence="19" id="KW-1185">Reference proteome</keyword>
<comment type="catalytic activity">
    <reaction evidence="1">
        <text>ATP + protein L-histidine = ADP + protein N-phospho-L-histidine.</text>
        <dbReference type="EC" id="2.7.13.3"/>
    </reaction>
</comment>
<evidence type="ECO:0000256" key="5">
    <source>
        <dbReference type="ARBA" id="ARBA00022606"/>
    </source>
</evidence>
<evidence type="ECO:0000256" key="3">
    <source>
        <dbReference type="ARBA" id="ARBA00022543"/>
    </source>
</evidence>
<keyword evidence="4" id="KW-0597">Phosphoprotein</keyword>
<dbReference type="GO" id="GO:0006355">
    <property type="term" value="P:regulation of DNA-templated transcription"/>
    <property type="evidence" value="ECO:0007669"/>
    <property type="project" value="InterPro"/>
</dbReference>
<evidence type="ECO:0000256" key="12">
    <source>
        <dbReference type="ARBA" id="ARBA00022840"/>
    </source>
</evidence>
<evidence type="ECO:0000256" key="9">
    <source>
        <dbReference type="ARBA" id="ARBA00022737"/>
    </source>
</evidence>
<dbReference type="RefSeq" id="WP_229660260.1">
    <property type="nucleotide sequence ID" value="NZ_BMIO01000001.1"/>
</dbReference>
<evidence type="ECO:0000256" key="7">
    <source>
        <dbReference type="ARBA" id="ARBA00022643"/>
    </source>
</evidence>
<dbReference type="CDD" id="cd00130">
    <property type="entry name" value="PAS"/>
    <property type="match status" value="2"/>
</dbReference>
<evidence type="ECO:0000313" key="18">
    <source>
        <dbReference type="EMBL" id="GGD32455.1"/>
    </source>
</evidence>
<evidence type="ECO:0000313" key="19">
    <source>
        <dbReference type="Proteomes" id="UP000598997"/>
    </source>
</evidence>
<dbReference type="InterPro" id="IPR011102">
    <property type="entry name" value="Sig_transdc_His_kinase_HWE"/>
</dbReference>
<evidence type="ECO:0000256" key="11">
    <source>
        <dbReference type="ARBA" id="ARBA00022777"/>
    </source>
</evidence>
<keyword evidence="5" id="KW-0716">Sensory transduction</keyword>
<keyword evidence="9" id="KW-0677">Repeat</keyword>
<evidence type="ECO:0000256" key="6">
    <source>
        <dbReference type="ARBA" id="ARBA00022630"/>
    </source>
</evidence>
<sequence length="479" mass="53594">MKSDPDIEHGRPERLAARTSDDVDLRIGGDAAPLPGVAPEALLAAIIEGSDDAIVSKTLEGIVTSWNPGAERLFGYTASEMIGQSVRKLIPQERHMEEDAILRQVAQGRRVSSLHTTRLRKTGASVRVSVTVSPIRDGNGKIIGASKIARDVGALELARQQLAESERRFKMLADNMSQLAWIADSQGWIFWYNKRWFDYTGTTLSDMEGWGWKQVHHPDHVDRVIERIQKSWDSGELWEDTFPLRGRDGRYRWFLSRARPIHDENGEIAYWFGTNTDITEQRAQAESIETLLTEVNHRSKNMLTVIQSLARRSAPGNDEFLKRFVRRLEALAANQDLLVRRAWTRVEMHELVRAQLAFALDIAGTRIEFDGPEVDITSRGAETLGMALHELATNALKYGALSVDGGKVSIAWDDRDGRFQLTWRETGGPEVMPTTRTGFGTSVIRDIPVTVLDATTSLNFSKDGASWSFECDSATVIAH</sequence>
<evidence type="ECO:0000256" key="1">
    <source>
        <dbReference type="ARBA" id="ARBA00000085"/>
    </source>
</evidence>
<keyword evidence="6" id="KW-0285">Flavoprotein</keyword>
<keyword evidence="13" id="KW-0157">Chromophore</keyword>
<evidence type="ECO:0000256" key="4">
    <source>
        <dbReference type="ARBA" id="ARBA00022553"/>
    </source>
</evidence>
<evidence type="ECO:0000256" key="14">
    <source>
        <dbReference type="ARBA" id="ARBA00023026"/>
    </source>
</evidence>
<evidence type="ECO:0000256" key="8">
    <source>
        <dbReference type="ARBA" id="ARBA00022679"/>
    </source>
</evidence>
<feature type="domain" description="PAS" evidence="16">
    <location>
        <begin position="165"/>
        <end position="235"/>
    </location>
</feature>
<dbReference type="SUPFAM" id="SSF55874">
    <property type="entry name" value="ATPase domain of HSP90 chaperone/DNA topoisomerase II/histidine kinase"/>
    <property type="match status" value="1"/>
</dbReference>
<protein>
    <recommendedName>
        <fullName evidence="2">histidine kinase</fullName>
        <ecNumber evidence="2">2.7.13.3</ecNumber>
    </recommendedName>
</protein>
<dbReference type="NCBIfam" id="TIGR00229">
    <property type="entry name" value="sensory_box"/>
    <property type="match status" value="2"/>
</dbReference>
<dbReference type="Gene3D" id="3.30.565.10">
    <property type="entry name" value="Histidine kinase-like ATPase, C-terminal domain"/>
    <property type="match status" value="1"/>
</dbReference>
<dbReference type="EMBL" id="BMIO01000001">
    <property type="protein sequence ID" value="GGD32455.1"/>
    <property type="molecule type" value="Genomic_DNA"/>
</dbReference>
<feature type="domain" description="PAC" evidence="17">
    <location>
        <begin position="238"/>
        <end position="290"/>
    </location>
</feature>
<keyword evidence="10" id="KW-0547">Nucleotide-binding</keyword>
<dbReference type="GO" id="GO:0009881">
    <property type="term" value="F:photoreceptor activity"/>
    <property type="evidence" value="ECO:0007669"/>
    <property type="project" value="UniProtKB-KW"/>
</dbReference>
<dbReference type="SMART" id="SM00086">
    <property type="entry name" value="PAC"/>
    <property type="match status" value="2"/>
</dbReference>
<reference evidence="18 19" key="1">
    <citation type="journal article" date="2014" name="Int. J. Syst. Evol. Microbiol.">
        <title>Complete genome sequence of Corynebacterium casei LMG S-19264T (=DSM 44701T), isolated from a smear-ripened cheese.</title>
        <authorList>
            <consortium name="US DOE Joint Genome Institute (JGI-PGF)"/>
            <person name="Walter F."/>
            <person name="Albersmeier A."/>
            <person name="Kalinowski J."/>
            <person name="Ruckert C."/>
        </authorList>
    </citation>
    <scope>NUCLEOTIDE SEQUENCE [LARGE SCALE GENOMIC DNA]</scope>
    <source>
        <strain evidence="18 19">CGMCC 1.15358</strain>
    </source>
</reference>
<keyword evidence="7" id="KW-0288">FMN</keyword>
<dbReference type="InterPro" id="IPR035965">
    <property type="entry name" value="PAS-like_dom_sf"/>
</dbReference>
<evidence type="ECO:0000256" key="2">
    <source>
        <dbReference type="ARBA" id="ARBA00012438"/>
    </source>
</evidence>
<dbReference type="InterPro" id="IPR013655">
    <property type="entry name" value="PAS_fold_3"/>
</dbReference>
<dbReference type="SUPFAM" id="SSF55785">
    <property type="entry name" value="PYP-like sensor domain (PAS domain)"/>
    <property type="match status" value="2"/>
</dbReference>
<dbReference type="EC" id="2.7.13.3" evidence="2"/>
<keyword evidence="15" id="KW-0675">Receptor</keyword>
<accession>A0A917DEV9</accession>
<evidence type="ECO:0000259" key="17">
    <source>
        <dbReference type="PROSITE" id="PS50113"/>
    </source>
</evidence>
<evidence type="ECO:0000256" key="15">
    <source>
        <dbReference type="ARBA" id="ARBA00023170"/>
    </source>
</evidence>
<gene>
    <name evidence="18" type="ORF">GCM10010989_03120</name>
</gene>
<dbReference type="InterPro" id="IPR036890">
    <property type="entry name" value="HATPase_C_sf"/>
</dbReference>
<dbReference type="GO" id="GO:0005524">
    <property type="term" value="F:ATP binding"/>
    <property type="evidence" value="ECO:0007669"/>
    <property type="project" value="UniProtKB-KW"/>
</dbReference>
<dbReference type="Proteomes" id="UP000598997">
    <property type="component" value="Unassembled WGS sequence"/>
</dbReference>
<dbReference type="GO" id="GO:0004673">
    <property type="term" value="F:protein histidine kinase activity"/>
    <property type="evidence" value="ECO:0007669"/>
    <property type="project" value="UniProtKB-EC"/>
</dbReference>
<dbReference type="PANTHER" id="PTHR41523">
    <property type="entry name" value="TWO-COMPONENT SYSTEM SENSOR PROTEIN"/>
    <property type="match status" value="1"/>
</dbReference>
<dbReference type="Pfam" id="PF08447">
    <property type="entry name" value="PAS_3"/>
    <property type="match status" value="1"/>
</dbReference>
<evidence type="ECO:0000256" key="13">
    <source>
        <dbReference type="ARBA" id="ARBA00022991"/>
    </source>
</evidence>
<keyword evidence="11" id="KW-0418">Kinase</keyword>
<keyword evidence="8" id="KW-0808">Transferase</keyword>
<dbReference type="SMART" id="SM00091">
    <property type="entry name" value="PAS"/>
    <property type="match status" value="2"/>
</dbReference>
<keyword evidence="14" id="KW-0843">Virulence</keyword>
<feature type="domain" description="PAS" evidence="16">
    <location>
        <begin position="39"/>
        <end position="109"/>
    </location>
</feature>
<keyword evidence="3" id="KW-0600">Photoreceptor protein</keyword>
<feature type="domain" description="PAC" evidence="17">
    <location>
        <begin position="112"/>
        <end position="164"/>
    </location>
</feature>
<dbReference type="PANTHER" id="PTHR41523:SF7">
    <property type="entry name" value="HISTIDINE KINASE"/>
    <property type="match status" value="1"/>
</dbReference>
<proteinExistence type="predicted"/>
<dbReference type="SMART" id="SM00911">
    <property type="entry name" value="HWE_HK"/>
    <property type="match status" value="1"/>
</dbReference>
<dbReference type="Pfam" id="PF00989">
    <property type="entry name" value="PAS"/>
    <property type="match status" value="1"/>
</dbReference>
<evidence type="ECO:0000256" key="10">
    <source>
        <dbReference type="ARBA" id="ARBA00022741"/>
    </source>
</evidence>
<dbReference type="Gene3D" id="3.30.450.20">
    <property type="entry name" value="PAS domain"/>
    <property type="match status" value="2"/>
</dbReference>
<dbReference type="InterPro" id="IPR000700">
    <property type="entry name" value="PAS-assoc_C"/>
</dbReference>
<keyword evidence="12" id="KW-0067">ATP-binding</keyword>
<dbReference type="AlphaFoldDB" id="A0A917DEV9"/>
<dbReference type="InterPro" id="IPR000014">
    <property type="entry name" value="PAS"/>
</dbReference>
<dbReference type="InterPro" id="IPR013767">
    <property type="entry name" value="PAS_fold"/>
</dbReference>
<dbReference type="PROSITE" id="PS50113">
    <property type="entry name" value="PAC"/>
    <property type="match status" value="2"/>
</dbReference>
<dbReference type="PROSITE" id="PS50112">
    <property type="entry name" value="PAS"/>
    <property type="match status" value="2"/>
</dbReference>